<protein>
    <submittedName>
        <fullName evidence="2">VOC family protein</fullName>
    </submittedName>
</protein>
<dbReference type="PANTHER" id="PTHR36503">
    <property type="entry name" value="BLR2520 PROTEIN"/>
    <property type="match status" value="1"/>
</dbReference>
<evidence type="ECO:0000313" key="3">
    <source>
        <dbReference type="Proteomes" id="UP001500755"/>
    </source>
</evidence>
<evidence type="ECO:0000259" key="1">
    <source>
        <dbReference type="PROSITE" id="PS51819"/>
    </source>
</evidence>
<feature type="domain" description="VOC" evidence="1">
    <location>
        <begin position="1"/>
        <end position="123"/>
    </location>
</feature>
<dbReference type="EMBL" id="BAAANO010000004">
    <property type="protein sequence ID" value="GAA1998733.1"/>
    <property type="molecule type" value="Genomic_DNA"/>
</dbReference>
<dbReference type="Pfam" id="PF00903">
    <property type="entry name" value="Glyoxalase"/>
    <property type="match status" value="1"/>
</dbReference>
<dbReference type="PANTHER" id="PTHR36503:SF1">
    <property type="entry name" value="BLR2520 PROTEIN"/>
    <property type="match status" value="1"/>
</dbReference>
<dbReference type="InterPro" id="IPR037523">
    <property type="entry name" value="VOC_core"/>
</dbReference>
<keyword evidence="3" id="KW-1185">Reference proteome</keyword>
<name>A0ABN2T4P0_9MICO</name>
<dbReference type="SUPFAM" id="SSF54593">
    <property type="entry name" value="Glyoxalase/Bleomycin resistance protein/Dihydroxybiphenyl dioxygenase"/>
    <property type="match status" value="1"/>
</dbReference>
<organism evidence="2 3">
    <name type="scientific">Brevibacterium samyangense</name>
    <dbReference type="NCBI Taxonomy" id="366888"/>
    <lineage>
        <taxon>Bacteria</taxon>
        <taxon>Bacillati</taxon>
        <taxon>Actinomycetota</taxon>
        <taxon>Actinomycetes</taxon>
        <taxon>Micrococcales</taxon>
        <taxon>Brevibacteriaceae</taxon>
        <taxon>Brevibacterium</taxon>
    </lineage>
</organism>
<evidence type="ECO:0000313" key="2">
    <source>
        <dbReference type="EMBL" id="GAA1998733.1"/>
    </source>
</evidence>
<accession>A0ABN2T4P0</accession>
<dbReference type="Proteomes" id="UP001500755">
    <property type="component" value="Unassembled WGS sequence"/>
</dbReference>
<sequence>MSLVTLVVDDVARSRAFYVDGLGWTAEFDGGDEVLMFRLGEHLLLSLWNREHAAREIGEVAAGVTAPVTLAHNVATTEEVDRILALARDAGSPLVSEAVARGWGGYSGYFSDPDGFRWEIAVNPTPLGNSLLP</sequence>
<reference evidence="2 3" key="1">
    <citation type="journal article" date="2019" name="Int. J. Syst. Evol. Microbiol.">
        <title>The Global Catalogue of Microorganisms (GCM) 10K type strain sequencing project: providing services to taxonomists for standard genome sequencing and annotation.</title>
        <authorList>
            <consortium name="The Broad Institute Genomics Platform"/>
            <consortium name="The Broad Institute Genome Sequencing Center for Infectious Disease"/>
            <person name="Wu L."/>
            <person name="Ma J."/>
        </authorList>
    </citation>
    <scope>NUCLEOTIDE SEQUENCE [LARGE SCALE GENOMIC DNA]</scope>
    <source>
        <strain evidence="2 3">JCM 14546</strain>
    </source>
</reference>
<proteinExistence type="predicted"/>
<comment type="caution">
    <text evidence="2">The sequence shown here is derived from an EMBL/GenBank/DDBJ whole genome shotgun (WGS) entry which is preliminary data.</text>
</comment>
<dbReference type="InterPro" id="IPR004360">
    <property type="entry name" value="Glyas_Fos-R_dOase_dom"/>
</dbReference>
<dbReference type="Gene3D" id="3.10.180.10">
    <property type="entry name" value="2,3-Dihydroxybiphenyl 1,2-Dioxygenase, domain 1"/>
    <property type="match status" value="1"/>
</dbReference>
<gene>
    <name evidence="2" type="ORF">GCM10009755_02590</name>
</gene>
<dbReference type="RefSeq" id="WP_344306258.1">
    <property type="nucleotide sequence ID" value="NZ_BAAANO010000004.1"/>
</dbReference>
<dbReference type="InterPro" id="IPR029068">
    <property type="entry name" value="Glyas_Bleomycin-R_OHBP_Dase"/>
</dbReference>
<dbReference type="PROSITE" id="PS51819">
    <property type="entry name" value="VOC"/>
    <property type="match status" value="1"/>
</dbReference>